<name>A0A914PZG9_9BILA</name>
<dbReference type="AlphaFoldDB" id="A0A914PZG9"/>
<evidence type="ECO:0000313" key="2">
    <source>
        <dbReference type="WBParaSite" id="PDA_v2.g24271.t1"/>
    </source>
</evidence>
<reference evidence="2" key="1">
    <citation type="submission" date="2022-11" db="UniProtKB">
        <authorList>
            <consortium name="WormBaseParasite"/>
        </authorList>
    </citation>
    <scope>IDENTIFICATION</scope>
</reference>
<protein>
    <submittedName>
        <fullName evidence="2">Uncharacterized protein</fullName>
    </submittedName>
</protein>
<organism evidence="1 2">
    <name type="scientific">Panagrolaimus davidi</name>
    <dbReference type="NCBI Taxonomy" id="227884"/>
    <lineage>
        <taxon>Eukaryota</taxon>
        <taxon>Metazoa</taxon>
        <taxon>Ecdysozoa</taxon>
        <taxon>Nematoda</taxon>
        <taxon>Chromadorea</taxon>
        <taxon>Rhabditida</taxon>
        <taxon>Tylenchina</taxon>
        <taxon>Panagrolaimomorpha</taxon>
        <taxon>Panagrolaimoidea</taxon>
        <taxon>Panagrolaimidae</taxon>
        <taxon>Panagrolaimus</taxon>
    </lineage>
</organism>
<keyword evidence="1" id="KW-1185">Reference proteome</keyword>
<evidence type="ECO:0000313" key="1">
    <source>
        <dbReference type="Proteomes" id="UP000887578"/>
    </source>
</evidence>
<proteinExistence type="predicted"/>
<dbReference type="Proteomes" id="UP000887578">
    <property type="component" value="Unplaced"/>
</dbReference>
<accession>A0A914PZG9</accession>
<sequence>MDSTRSSISPPPTLSPIPDAQILTFDKIYKQQLLEQLRDSQNDIAYPSNGSLLRAPKKKQIYKSNKILQYNKAQRLIRKANKHL</sequence>
<dbReference type="WBParaSite" id="PDA_v2.g24271.t1">
    <property type="protein sequence ID" value="PDA_v2.g24271.t1"/>
    <property type="gene ID" value="PDA_v2.g24271"/>
</dbReference>